<organism evidence="2 3">
    <name type="scientific">Pseudonocardia zijingensis</name>
    <dbReference type="NCBI Taxonomy" id="153376"/>
    <lineage>
        <taxon>Bacteria</taxon>
        <taxon>Bacillati</taxon>
        <taxon>Actinomycetota</taxon>
        <taxon>Actinomycetes</taxon>
        <taxon>Pseudonocardiales</taxon>
        <taxon>Pseudonocardiaceae</taxon>
        <taxon>Pseudonocardia</taxon>
    </lineage>
</organism>
<accession>A0ABN1N8W6</accession>
<dbReference type="RefSeq" id="WP_343944973.1">
    <property type="nucleotide sequence ID" value="NZ_BAAAHP010000187.1"/>
</dbReference>
<gene>
    <name evidence="2" type="ORF">GCM10009559_59420</name>
</gene>
<keyword evidence="1" id="KW-1133">Transmembrane helix</keyword>
<keyword evidence="1" id="KW-0812">Transmembrane</keyword>
<name>A0ABN1N8W6_9PSEU</name>
<evidence type="ECO:0000313" key="2">
    <source>
        <dbReference type="EMBL" id="GAA0897921.1"/>
    </source>
</evidence>
<dbReference type="Proteomes" id="UP001499967">
    <property type="component" value="Unassembled WGS sequence"/>
</dbReference>
<keyword evidence="1" id="KW-0472">Membrane</keyword>
<protein>
    <submittedName>
        <fullName evidence="2">Uncharacterized protein</fullName>
    </submittedName>
</protein>
<evidence type="ECO:0000256" key="1">
    <source>
        <dbReference type="SAM" id="Phobius"/>
    </source>
</evidence>
<reference evidence="2 3" key="1">
    <citation type="journal article" date="2019" name="Int. J. Syst. Evol. Microbiol.">
        <title>The Global Catalogue of Microorganisms (GCM) 10K type strain sequencing project: providing services to taxonomists for standard genome sequencing and annotation.</title>
        <authorList>
            <consortium name="The Broad Institute Genomics Platform"/>
            <consortium name="The Broad Institute Genome Sequencing Center for Infectious Disease"/>
            <person name="Wu L."/>
            <person name="Ma J."/>
        </authorList>
    </citation>
    <scope>NUCLEOTIDE SEQUENCE [LARGE SCALE GENOMIC DNA]</scope>
    <source>
        <strain evidence="2 3">JCM 11117</strain>
    </source>
</reference>
<sequence length="73" mass="8181">MTTEEIRNVRRWFGWWALATVAVTVAVGVDCLVREPVPGQTTPMILLGLLCVLYGALWARLGQVLEQRGERRG</sequence>
<proteinExistence type="predicted"/>
<evidence type="ECO:0000313" key="3">
    <source>
        <dbReference type="Proteomes" id="UP001499967"/>
    </source>
</evidence>
<feature type="transmembrane region" description="Helical" evidence="1">
    <location>
        <begin position="12"/>
        <end position="29"/>
    </location>
</feature>
<keyword evidence="3" id="KW-1185">Reference proteome</keyword>
<dbReference type="EMBL" id="BAAAHP010000187">
    <property type="protein sequence ID" value="GAA0897921.1"/>
    <property type="molecule type" value="Genomic_DNA"/>
</dbReference>
<comment type="caution">
    <text evidence="2">The sequence shown here is derived from an EMBL/GenBank/DDBJ whole genome shotgun (WGS) entry which is preliminary data.</text>
</comment>
<feature type="transmembrane region" description="Helical" evidence="1">
    <location>
        <begin position="41"/>
        <end position="61"/>
    </location>
</feature>